<feature type="compositionally biased region" description="Low complexity" evidence="5">
    <location>
        <begin position="334"/>
        <end position="354"/>
    </location>
</feature>
<dbReference type="InterPro" id="IPR005018">
    <property type="entry name" value="DOMON_domain"/>
</dbReference>
<evidence type="ECO:0000259" key="7">
    <source>
        <dbReference type="PROSITE" id="PS50836"/>
    </source>
</evidence>
<dbReference type="GO" id="GO:0016020">
    <property type="term" value="C:membrane"/>
    <property type="evidence" value="ECO:0007669"/>
    <property type="project" value="UniProtKB-SubCell"/>
</dbReference>
<dbReference type="CDD" id="cd09631">
    <property type="entry name" value="DOMON_DOH"/>
    <property type="match status" value="1"/>
</dbReference>
<dbReference type="AlphaFoldDB" id="A0ABD3QCH1"/>
<organism evidence="8 9">
    <name type="scientific">Cyclotella atomus</name>
    <dbReference type="NCBI Taxonomy" id="382360"/>
    <lineage>
        <taxon>Eukaryota</taxon>
        <taxon>Sar</taxon>
        <taxon>Stramenopiles</taxon>
        <taxon>Ochrophyta</taxon>
        <taxon>Bacillariophyta</taxon>
        <taxon>Coscinodiscophyceae</taxon>
        <taxon>Thalassiosirophycidae</taxon>
        <taxon>Stephanodiscales</taxon>
        <taxon>Stephanodiscaceae</taxon>
        <taxon>Cyclotella</taxon>
    </lineage>
</organism>
<dbReference type="PROSITE" id="PS50836">
    <property type="entry name" value="DOMON"/>
    <property type="match status" value="1"/>
</dbReference>
<keyword evidence="9" id="KW-1185">Reference proteome</keyword>
<dbReference type="PANTHER" id="PTHR23130:SF171">
    <property type="entry name" value="OS01G0895300 PROTEIN"/>
    <property type="match status" value="1"/>
</dbReference>
<dbReference type="InterPro" id="IPR045266">
    <property type="entry name" value="DOH_DOMON"/>
</dbReference>
<evidence type="ECO:0000313" key="8">
    <source>
        <dbReference type="EMBL" id="KAL3797807.1"/>
    </source>
</evidence>
<evidence type="ECO:0000313" key="9">
    <source>
        <dbReference type="Proteomes" id="UP001530400"/>
    </source>
</evidence>
<feature type="signal peptide" evidence="6">
    <location>
        <begin position="1"/>
        <end position="17"/>
    </location>
</feature>
<evidence type="ECO:0000256" key="3">
    <source>
        <dbReference type="ARBA" id="ARBA00022729"/>
    </source>
</evidence>
<dbReference type="Pfam" id="PF03351">
    <property type="entry name" value="DOMON"/>
    <property type="match status" value="1"/>
</dbReference>
<comment type="subcellular location">
    <subcellularLocation>
        <location evidence="1">Membrane</location>
    </subcellularLocation>
</comment>
<evidence type="ECO:0000256" key="1">
    <source>
        <dbReference type="ARBA" id="ARBA00004370"/>
    </source>
</evidence>
<evidence type="ECO:0000256" key="4">
    <source>
        <dbReference type="ARBA" id="ARBA00023136"/>
    </source>
</evidence>
<dbReference type="PANTHER" id="PTHR23130">
    <property type="entry name" value="CYTOCHROME B561 AND DOMON DOMAIN-CONTAINING PROTEIN"/>
    <property type="match status" value="1"/>
</dbReference>
<keyword evidence="3 6" id="KW-0732">Signal</keyword>
<sequence length="393" mass="39829">MKLPTFLALALLRQANGLSCPELTNSESITSTLTMYYAVVTSAIEPSILCARLESESESWVAVGINPSGEMIGADAIIGLPDDGTVKKYVLEGKSIDAIVEMDGSAQTLMDTSITQENGMTIMSFTKYLDEDQYSISEGANTFIYAVGSGNELNYHASRGSFTLEVEAAGAASTSSTTGATVIETLPTPTSTTGASSTVALVSTDTTAAAAAVVSPTYSPTIGDDNVTFAPTTVGTATVDVGATPAPSVVSKPLMRTAEPTLASGDDGSIVDWNQTDDMVDSNETSTASSTAADSTESFGTTSTAAAGNETESETPSPTVVGAGGDSAQPTFVSTSNATAASASNSTSDATTSDKAGAENAESATQQEFNGATSTLTSVCSLFAGFVALVTMI</sequence>
<feature type="domain" description="DOMON" evidence="7">
    <location>
        <begin position="31"/>
        <end position="148"/>
    </location>
</feature>
<evidence type="ECO:0000256" key="2">
    <source>
        <dbReference type="ARBA" id="ARBA00022448"/>
    </source>
</evidence>
<dbReference type="SMART" id="SM00664">
    <property type="entry name" value="DoH"/>
    <property type="match status" value="1"/>
</dbReference>
<evidence type="ECO:0000256" key="6">
    <source>
        <dbReference type="SAM" id="SignalP"/>
    </source>
</evidence>
<dbReference type="EMBL" id="JALLPJ020000238">
    <property type="protein sequence ID" value="KAL3797807.1"/>
    <property type="molecule type" value="Genomic_DNA"/>
</dbReference>
<feature type="compositionally biased region" description="Low complexity" evidence="5">
    <location>
        <begin position="282"/>
        <end position="298"/>
    </location>
</feature>
<dbReference type="SUPFAM" id="SSF49344">
    <property type="entry name" value="CBD9-like"/>
    <property type="match status" value="1"/>
</dbReference>
<feature type="chain" id="PRO_5044750366" description="DOMON domain-containing protein" evidence="6">
    <location>
        <begin position="18"/>
        <end position="393"/>
    </location>
</feature>
<accession>A0ABD3QCH1</accession>
<gene>
    <name evidence="8" type="ORF">ACHAWO_006970</name>
</gene>
<comment type="caution">
    <text evidence="8">The sequence shown here is derived from an EMBL/GenBank/DDBJ whole genome shotgun (WGS) entry which is preliminary data.</text>
</comment>
<protein>
    <recommendedName>
        <fullName evidence="7">DOMON domain-containing protein</fullName>
    </recommendedName>
</protein>
<proteinExistence type="predicted"/>
<name>A0ABD3QCH1_9STRA</name>
<keyword evidence="4" id="KW-0472">Membrane</keyword>
<evidence type="ECO:0000256" key="5">
    <source>
        <dbReference type="SAM" id="MobiDB-lite"/>
    </source>
</evidence>
<keyword evidence="2" id="KW-0813">Transport</keyword>
<dbReference type="Proteomes" id="UP001530400">
    <property type="component" value="Unassembled WGS sequence"/>
</dbReference>
<feature type="region of interest" description="Disordered" evidence="5">
    <location>
        <begin position="260"/>
        <end position="366"/>
    </location>
</feature>
<reference evidence="8 9" key="1">
    <citation type="submission" date="2024-10" db="EMBL/GenBank/DDBJ databases">
        <title>Updated reference genomes for cyclostephanoid diatoms.</title>
        <authorList>
            <person name="Roberts W.R."/>
            <person name="Alverson A.J."/>
        </authorList>
    </citation>
    <scope>NUCLEOTIDE SEQUENCE [LARGE SCALE GENOMIC DNA]</scope>
    <source>
        <strain evidence="8 9">AJA010-31</strain>
    </source>
</reference>